<organism evidence="2 3">
    <name type="scientific">Cylindrotheca closterium</name>
    <dbReference type="NCBI Taxonomy" id="2856"/>
    <lineage>
        <taxon>Eukaryota</taxon>
        <taxon>Sar</taxon>
        <taxon>Stramenopiles</taxon>
        <taxon>Ochrophyta</taxon>
        <taxon>Bacillariophyta</taxon>
        <taxon>Bacillariophyceae</taxon>
        <taxon>Bacillariophycidae</taxon>
        <taxon>Bacillariales</taxon>
        <taxon>Bacillariaceae</taxon>
        <taxon>Cylindrotheca</taxon>
    </lineage>
</organism>
<evidence type="ECO:0000313" key="2">
    <source>
        <dbReference type="EMBL" id="CAJ1964865.1"/>
    </source>
</evidence>
<gene>
    <name evidence="2" type="ORF">CYCCA115_LOCUS20832</name>
</gene>
<feature type="compositionally biased region" description="Polar residues" evidence="1">
    <location>
        <begin position="686"/>
        <end position="701"/>
    </location>
</feature>
<feature type="region of interest" description="Disordered" evidence="1">
    <location>
        <begin position="615"/>
        <end position="639"/>
    </location>
</feature>
<feature type="region of interest" description="Disordered" evidence="1">
    <location>
        <begin position="723"/>
        <end position="753"/>
    </location>
</feature>
<proteinExistence type="predicted"/>
<dbReference type="Proteomes" id="UP001295423">
    <property type="component" value="Unassembled WGS sequence"/>
</dbReference>
<comment type="caution">
    <text evidence="2">The sequence shown here is derived from an EMBL/GenBank/DDBJ whole genome shotgun (WGS) entry which is preliminary data.</text>
</comment>
<feature type="region of interest" description="Disordered" evidence="1">
    <location>
        <begin position="1"/>
        <end position="103"/>
    </location>
</feature>
<accession>A0AAD2G6I6</accession>
<keyword evidence="3" id="KW-1185">Reference proteome</keyword>
<feature type="compositionally biased region" description="Low complexity" evidence="1">
    <location>
        <begin position="1"/>
        <end position="16"/>
    </location>
</feature>
<feature type="region of interest" description="Disordered" evidence="1">
    <location>
        <begin position="680"/>
        <end position="709"/>
    </location>
</feature>
<sequence length="935" mass="104653">MLRQNNSNASTSSQSTGGDITKNNHQQREQEEHQKKKGSRGISPFSLRSRGTSPSDGKPRGISPFGKKNRNQVVRKQSSSDSSSSLGSSSHHHHHHHQESKEDIVVCHGSARSIVFRDQLRLAAKIIQEETDQDMLMMSDDDDDNGSNHSGNEADAGFESMQAAMRDSIRVSIRESDGGNKVTNEINSLAHNMVPELKDVTLRVQDVSERNVEIEGQQVHLKPLPKLELGPTQTFDALENDKTTDMDKSDWNMAEQDVYQLLKKQQACVKTIKNSEWPSFLQRFQVAKNKEQKCRFPTQHEDIPPNHQEGYPFNSFVTSTTLLPELGKKMRCYGSLYSYPVGVVFALPNSDSPNEEDDAAAQAKTWSWPAGYAAKTEFNIERGKLINGRQEALVSLTQLRQYNKEYVYEKDHYIGGRLVKGGFQVVPYNEVFLRVGGRGRIVQGMDTVTREARNDVKGTGRSFGTGMGLPVALFIRSCTIGDILTLLRTKARVEHVLGDQYIHGIPLLVITPDCGVRVFSERLQHAFWKLAAHRVNPFQNPILEPSLKVDDPNQNYLHQKALEQISFLDDDYEDDGNAEWVSSYLTIEECARLAGGFGATDEFLAKLLEKAREQDLLEDSDEENLKSPRSSHRRRNRHDSLNNVMSTALNAALRSNDYYTARQLLIVYSIVSTGHYHDRFEHNHQGSKQKGPNNEISDQGGNDTGAEDPTSLEFAYRVSETATNSALPVSKQHEKVPDEAAEQKEEKSFSPQFTPVLPSLDTWRLRNATNSQGILFVLGAVEILSAARSGSAQSRAKESIVALDEWVQYGEESVAFRIASWSKQRATEHDTHVALEGSSQFMAFVSNKAITNRKGFAKKLQSALEAEKGADAVASSEESHLCFLKRIQEIVNSLHAPCLRLEILQYILGLDNRFSVDHIRHSMELAVTCMVLGLS</sequence>
<reference evidence="2" key="1">
    <citation type="submission" date="2023-08" db="EMBL/GenBank/DDBJ databases">
        <authorList>
            <person name="Audoor S."/>
            <person name="Bilcke G."/>
        </authorList>
    </citation>
    <scope>NUCLEOTIDE SEQUENCE</scope>
</reference>
<dbReference type="AlphaFoldDB" id="A0AAD2G6I6"/>
<evidence type="ECO:0000256" key="1">
    <source>
        <dbReference type="SAM" id="MobiDB-lite"/>
    </source>
</evidence>
<feature type="compositionally biased region" description="Low complexity" evidence="1">
    <location>
        <begin position="79"/>
        <end position="89"/>
    </location>
</feature>
<feature type="compositionally biased region" description="Basic and acidic residues" evidence="1">
    <location>
        <begin position="731"/>
        <end position="748"/>
    </location>
</feature>
<dbReference type="EMBL" id="CAKOGP040002202">
    <property type="protein sequence ID" value="CAJ1964865.1"/>
    <property type="molecule type" value="Genomic_DNA"/>
</dbReference>
<evidence type="ECO:0000313" key="3">
    <source>
        <dbReference type="Proteomes" id="UP001295423"/>
    </source>
</evidence>
<name>A0AAD2G6I6_9STRA</name>
<protein>
    <submittedName>
        <fullName evidence="2">Uncharacterized protein</fullName>
    </submittedName>
</protein>